<dbReference type="AlphaFoldDB" id="A0A080ZP52"/>
<feature type="region of interest" description="Disordered" evidence="1">
    <location>
        <begin position="405"/>
        <end position="436"/>
    </location>
</feature>
<accession>A0A080ZP52</accession>
<feature type="compositionally biased region" description="Acidic residues" evidence="1">
    <location>
        <begin position="405"/>
        <end position="415"/>
    </location>
</feature>
<proteinExistence type="predicted"/>
<organism evidence="2 3">
    <name type="scientific">Phytophthora nicotianae P1976</name>
    <dbReference type="NCBI Taxonomy" id="1317066"/>
    <lineage>
        <taxon>Eukaryota</taxon>
        <taxon>Sar</taxon>
        <taxon>Stramenopiles</taxon>
        <taxon>Oomycota</taxon>
        <taxon>Peronosporomycetes</taxon>
        <taxon>Peronosporales</taxon>
        <taxon>Peronosporaceae</taxon>
        <taxon>Phytophthora</taxon>
    </lineage>
</organism>
<comment type="caution">
    <text evidence="2">The sequence shown here is derived from an EMBL/GenBank/DDBJ whole genome shotgun (WGS) entry which is preliminary data.</text>
</comment>
<dbReference type="EMBL" id="ANJA01002649">
    <property type="protein sequence ID" value="ETO68413.1"/>
    <property type="molecule type" value="Genomic_DNA"/>
</dbReference>
<name>A0A080ZP52_PHYNI</name>
<protein>
    <submittedName>
        <fullName evidence="2">Uncharacterized protein</fullName>
    </submittedName>
</protein>
<gene>
    <name evidence="2" type="ORF">F444_14733</name>
</gene>
<dbReference type="Proteomes" id="UP000028582">
    <property type="component" value="Unassembled WGS sequence"/>
</dbReference>
<evidence type="ECO:0000313" key="3">
    <source>
        <dbReference type="Proteomes" id="UP000028582"/>
    </source>
</evidence>
<feature type="compositionally biased region" description="Acidic residues" evidence="1">
    <location>
        <begin position="422"/>
        <end position="436"/>
    </location>
</feature>
<evidence type="ECO:0000313" key="2">
    <source>
        <dbReference type="EMBL" id="ETO68413.1"/>
    </source>
</evidence>
<evidence type="ECO:0000256" key="1">
    <source>
        <dbReference type="SAM" id="MobiDB-lite"/>
    </source>
</evidence>
<reference evidence="2 3" key="1">
    <citation type="submission" date="2013-11" db="EMBL/GenBank/DDBJ databases">
        <title>The Genome Sequence of Phytophthora parasitica P1976.</title>
        <authorList>
            <consortium name="The Broad Institute Genomics Platform"/>
            <person name="Russ C."/>
            <person name="Tyler B."/>
            <person name="Panabieres F."/>
            <person name="Shan W."/>
            <person name="Tripathy S."/>
            <person name="Grunwald N."/>
            <person name="Machado M."/>
            <person name="Johnson C.S."/>
            <person name="Walker B."/>
            <person name="Young S."/>
            <person name="Zeng Q."/>
            <person name="Gargeya S."/>
            <person name="Fitzgerald M."/>
            <person name="Haas B."/>
            <person name="Abouelleil A."/>
            <person name="Allen A.W."/>
            <person name="Alvarado L."/>
            <person name="Arachchi H.M."/>
            <person name="Berlin A.M."/>
            <person name="Chapman S.B."/>
            <person name="Gainer-Dewar J."/>
            <person name="Goldberg J."/>
            <person name="Griggs A."/>
            <person name="Gujja S."/>
            <person name="Hansen M."/>
            <person name="Howarth C."/>
            <person name="Imamovic A."/>
            <person name="Ireland A."/>
            <person name="Larimer J."/>
            <person name="McCowan C."/>
            <person name="Murphy C."/>
            <person name="Pearson M."/>
            <person name="Poon T.W."/>
            <person name="Priest M."/>
            <person name="Roberts A."/>
            <person name="Saif S."/>
            <person name="Shea T."/>
            <person name="Sisk P."/>
            <person name="Sykes S."/>
            <person name="Wortman J."/>
            <person name="Nusbaum C."/>
            <person name="Birren B."/>
        </authorList>
    </citation>
    <scope>NUCLEOTIDE SEQUENCE [LARGE SCALE GENOMIC DNA]</scope>
    <source>
        <strain evidence="2 3">P1976</strain>
    </source>
</reference>
<sequence>MRAQRRANQPVDPVRYAEYYLLLEKIFGLYREYQEHYNAKLLKLKDGKIDEMAGDIKELISMNVELKDINTQQSSKIDTLTEMNTQQSLEIKAILGHTIDVKRDLKEMSAKFDMMFDFVASMARFALPMWNGSSVFKTQLDHLIKQKTLTYALTHLKVMFVVAFYRIEEDSTYLMVYICCTNFADVGARIRKLYKEHNTTPSDDLKMTMLQPEAICLITQEINYERANIHQLVFNNSEAVVYNNRRKSYSMVYDTIDPNVIFTKFGEMVDILLEQEFQGYQMRRSQVLEDDTYEVNEDIIRHIKDSDDKFFDQTTPLCREYIDQYTRRDKTTVNGYKPVAKIPHSKTHRSDIVLAVSNVMYPLHKINKILDADNGTNEVATMINTGVMSKRNMKSLFKTTKAAAEAEDVEFDEETQERFNEVNEDDLPDTDDEDFD</sequence>